<reference evidence="2 3" key="1">
    <citation type="journal article" date="2017" name="Nature">
        <title>The Apostasia genome and the evolution of orchids.</title>
        <authorList>
            <person name="Zhang G.Q."/>
            <person name="Liu K.W."/>
            <person name="Li Z."/>
            <person name="Lohaus R."/>
            <person name="Hsiao Y.Y."/>
            <person name="Niu S.C."/>
            <person name="Wang J.Y."/>
            <person name="Lin Y.C."/>
            <person name="Xu Q."/>
            <person name="Chen L.J."/>
            <person name="Yoshida K."/>
            <person name="Fujiwara S."/>
            <person name="Wang Z.W."/>
            <person name="Zhang Y.Q."/>
            <person name="Mitsuda N."/>
            <person name="Wang M."/>
            <person name="Liu G.H."/>
            <person name="Pecoraro L."/>
            <person name="Huang H.X."/>
            <person name="Xiao X.J."/>
            <person name="Lin M."/>
            <person name="Wu X.Y."/>
            <person name="Wu W.L."/>
            <person name="Chen Y.Y."/>
            <person name="Chang S.B."/>
            <person name="Sakamoto S."/>
            <person name="Ohme-Takagi M."/>
            <person name="Yagi M."/>
            <person name="Zeng S.J."/>
            <person name="Shen C.Y."/>
            <person name="Yeh C.M."/>
            <person name="Luo Y.B."/>
            <person name="Tsai W.C."/>
            <person name="Van de Peer Y."/>
            <person name="Liu Z.J."/>
        </authorList>
    </citation>
    <scope>NUCLEOTIDE SEQUENCE [LARGE SCALE GENOMIC DNA]</scope>
    <source>
        <strain evidence="3">cv. Shenzhen</strain>
        <tissue evidence="2">Stem</tissue>
    </source>
</reference>
<gene>
    <name evidence="2" type="primary">HVA22I</name>
    <name evidence="2" type="ORF">AXF42_Ash016523</name>
</gene>
<dbReference type="Pfam" id="PF03134">
    <property type="entry name" value="TB2_DP1_HVA22"/>
    <property type="match status" value="1"/>
</dbReference>
<dbReference type="AlphaFoldDB" id="A0A2I0AVD7"/>
<proteinExistence type="inferred from homology"/>
<dbReference type="Proteomes" id="UP000236161">
    <property type="component" value="Unassembled WGS sequence"/>
</dbReference>
<dbReference type="GO" id="GO:0016020">
    <property type="term" value="C:membrane"/>
    <property type="evidence" value="ECO:0007669"/>
    <property type="project" value="UniProtKB-SubCell"/>
</dbReference>
<accession>A0A2I0AVD7</accession>
<organism evidence="2 3">
    <name type="scientific">Apostasia shenzhenica</name>
    <dbReference type="NCBI Taxonomy" id="1088818"/>
    <lineage>
        <taxon>Eukaryota</taxon>
        <taxon>Viridiplantae</taxon>
        <taxon>Streptophyta</taxon>
        <taxon>Embryophyta</taxon>
        <taxon>Tracheophyta</taxon>
        <taxon>Spermatophyta</taxon>
        <taxon>Magnoliopsida</taxon>
        <taxon>Liliopsida</taxon>
        <taxon>Asparagales</taxon>
        <taxon>Orchidaceae</taxon>
        <taxon>Apostasioideae</taxon>
        <taxon>Apostasia</taxon>
    </lineage>
</organism>
<evidence type="ECO:0000313" key="2">
    <source>
        <dbReference type="EMBL" id="PKA59499.1"/>
    </source>
</evidence>
<protein>
    <recommendedName>
        <fullName evidence="1">HVA22-like protein</fullName>
    </recommendedName>
</protein>
<dbReference type="InterPro" id="IPR004345">
    <property type="entry name" value="TB2_DP1_HVA22"/>
</dbReference>
<dbReference type="OrthoDB" id="434647at2759"/>
<name>A0A2I0AVD7_9ASPA</name>
<evidence type="ECO:0000256" key="1">
    <source>
        <dbReference type="RuleBase" id="RU362006"/>
    </source>
</evidence>
<dbReference type="PANTHER" id="PTHR12300:SF117">
    <property type="entry name" value="LP05237P-RELATED"/>
    <property type="match status" value="1"/>
</dbReference>
<dbReference type="STRING" id="1088818.A0A2I0AVD7"/>
<comment type="subcellular location">
    <subcellularLocation>
        <location evidence="1">Membrane</location>
        <topology evidence="1">Multi-pass membrane protein</topology>
    </subcellularLocation>
</comment>
<evidence type="ECO:0000313" key="3">
    <source>
        <dbReference type="Proteomes" id="UP000236161"/>
    </source>
</evidence>
<dbReference type="EMBL" id="KZ451948">
    <property type="protein sequence ID" value="PKA59499.1"/>
    <property type="molecule type" value="Genomic_DNA"/>
</dbReference>
<dbReference type="PANTHER" id="PTHR12300">
    <property type="entry name" value="HVA22-LIKE PROTEINS"/>
    <property type="match status" value="1"/>
</dbReference>
<sequence length="159" mass="18892">MMGSFLTRASVMILGYAYPAYECYKTVEMNKPEIEQLRFWCQYWILVALLTVLERVGDALISWLPMYGELKLAFFVYLWHPRTKGTIYIYDTFFRTYMSKHESEIDRNILELRTRAADLVVFYWQKALSNGRSMFFELLQYAALQSTISRQKNPVQVFS</sequence>
<keyword evidence="3" id="KW-1185">Reference proteome</keyword>
<comment type="similarity">
    <text evidence="1">Belongs to the DP1 family.</text>
</comment>